<protein>
    <submittedName>
        <fullName evidence="2">DUF4198 domain-containing protein</fullName>
    </submittedName>
</protein>
<feature type="chain" id="PRO_5043688784" evidence="1">
    <location>
        <begin position="19"/>
        <end position="250"/>
    </location>
</feature>
<dbReference type="RefSeq" id="WP_170017222.1">
    <property type="nucleotide sequence ID" value="NZ_LIWG01000016.1"/>
</dbReference>
<feature type="signal peptide" evidence="1">
    <location>
        <begin position="1"/>
        <end position="18"/>
    </location>
</feature>
<evidence type="ECO:0000256" key="1">
    <source>
        <dbReference type="SAM" id="SignalP"/>
    </source>
</evidence>
<dbReference type="AlphaFoldDB" id="A0AAW3ZU85"/>
<reference evidence="2 3" key="1">
    <citation type="submission" date="2015-08" db="EMBL/GenBank/DDBJ databases">
        <title>Comparative genomics of the Campylobacter concisus group.</title>
        <authorList>
            <person name="Yee E."/>
            <person name="Chapman M.H."/>
            <person name="Huynh S."/>
            <person name="Bono J.L."/>
            <person name="On S.L."/>
            <person name="St Leger J."/>
            <person name="Foster G."/>
            <person name="Parker C.T."/>
            <person name="Miller W.G."/>
        </authorList>
    </citation>
    <scope>NUCLEOTIDE SEQUENCE [LARGE SCALE GENOMIC DNA]</scope>
    <source>
        <strain evidence="2 3">RM9337</strain>
    </source>
</reference>
<comment type="caution">
    <text evidence="2">The sequence shown here is derived from an EMBL/GenBank/DDBJ whole genome shotgun (WGS) entry which is preliminary data.</text>
</comment>
<keyword evidence="3" id="KW-1185">Reference proteome</keyword>
<proteinExistence type="predicted"/>
<dbReference type="Pfam" id="PF10670">
    <property type="entry name" value="DUF4198"/>
    <property type="match status" value="1"/>
</dbReference>
<gene>
    <name evidence="2" type="ORF">CCAL9337_08930</name>
</gene>
<name>A0AAW3ZU85_9BACT</name>
<accession>A0AAW3ZU85</accession>
<dbReference type="InterPro" id="IPR019613">
    <property type="entry name" value="DUF4198"/>
</dbReference>
<organism evidence="2 3">
    <name type="scientific">Campylobacter californiensis</name>
    <dbReference type="NCBI Taxonomy" id="1032243"/>
    <lineage>
        <taxon>Bacteria</taxon>
        <taxon>Pseudomonadati</taxon>
        <taxon>Campylobacterota</taxon>
        <taxon>Epsilonproteobacteria</taxon>
        <taxon>Campylobacterales</taxon>
        <taxon>Campylobacteraceae</taxon>
        <taxon>Campylobacter</taxon>
    </lineage>
</organism>
<dbReference type="EMBL" id="LIWG01000016">
    <property type="protein sequence ID" value="MBE3608842.1"/>
    <property type="molecule type" value="Genomic_DNA"/>
</dbReference>
<evidence type="ECO:0000313" key="3">
    <source>
        <dbReference type="Proteomes" id="UP000650616"/>
    </source>
</evidence>
<sequence length="250" mass="28300">MNKTLISAMLLCATSAFAHFGVALPSNSTIDDQSNATQKIVYKFNHPFENEMMDMQKPKVAGVFTAGKKQNFTNLVEKKEGELRYHEATYEIKEPGVYQFFVDPAPYFEPAEDTFIRHISKTVVNAYRFGEGWDEPIGLKAEIVPLTRPYGLYKGNIFTGVVMYKGEPAKGVIVEVEYYNDKGKVKAPGEDFITQEVKTNERGEFSFVMPLAGWWGFAALIEDDETIKKDGKEYPVEIGGVIWVETKEYK</sequence>
<dbReference type="Proteomes" id="UP000650616">
    <property type="component" value="Unassembled WGS sequence"/>
</dbReference>
<keyword evidence="1" id="KW-0732">Signal</keyword>
<evidence type="ECO:0000313" key="2">
    <source>
        <dbReference type="EMBL" id="MBE3608842.1"/>
    </source>
</evidence>